<organism evidence="1 2">
    <name type="scientific">Dermacentor silvarum</name>
    <name type="common">Tick</name>
    <dbReference type="NCBI Taxonomy" id="543639"/>
    <lineage>
        <taxon>Eukaryota</taxon>
        <taxon>Metazoa</taxon>
        <taxon>Ecdysozoa</taxon>
        <taxon>Arthropoda</taxon>
        <taxon>Chelicerata</taxon>
        <taxon>Arachnida</taxon>
        <taxon>Acari</taxon>
        <taxon>Parasitiformes</taxon>
        <taxon>Ixodida</taxon>
        <taxon>Ixodoidea</taxon>
        <taxon>Ixodidae</taxon>
        <taxon>Rhipicephalinae</taxon>
        <taxon>Dermacentor</taxon>
    </lineage>
</organism>
<gene>
    <name evidence="1" type="ORF">HPB49_013782</name>
</gene>
<accession>A0ACB8D5N3</accession>
<dbReference type="EMBL" id="CM023472">
    <property type="protein sequence ID" value="KAH7959779.1"/>
    <property type="molecule type" value="Genomic_DNA"/>
</dbReference>
<keyword evidence="2" id="KW-1185">Reference proteome</keyword>
<evidence type="ECO:0000313" key="1">
    <source>
        <dbReference type="EMBL" id="KAH7959779.1"/>
    </source>
</evidence>
<proteinExistence type="predicted"/>
<reference evidence="1" key="1">
    <citation type="submission" date="2020-05" db="EMBL/GenBank/DDBJ databases">
        <title>Large-scale comparative analyses of tick genomes elucidate their genetic diversity and vector capacities.</title>
        <authorList>
            <person name="Jia N."/>
            <person name="Wang J."/>
            <person name="Shi W."/>
            <person name="Du L."/>
            <person name="Sun Y."/>
            <person name="Zhan W."/>
            <person name="Jiang J."/>
            <person name="Wang Q."/>
            <person name="Zhang B."/>
            <person name="Ji P."/>
            <person name="Sakyi L.B."/>
            <person name="Cui X."/>
            <person name="Yuan T."/>
            <person name="Jiang B."/>
            <person name="Yang W."/>
            <person name="Lam T.T.-Y."/>
            <person name="Chang Q."/>
            <person name="Ding S."/>
            <person name="Wang X."/>
            <person name="Zhu J."/>
            <person name="Ruan X."/>
            <person name="Zhao L."/>
            <person name="Wei J."/>
            <person name="Que T."/>
            <person name="Du C."/>
            <person name="Cheng J."/>
            <person name="Dai P."/>
            <person name="Han X."/>
            <person name="Huang E."/>
            <person name="Gao Y."/>
            <person name="Liu J."/>
            <person name="Shao H."/>
            <person name="Ye R."/>
            <person name="Li L."/>
            <person name="Wei W."/>
            <person name="Wang X."/>
            <person name="Wang C."/>
            <person name="Yang T."/>
            <person name="Huo Q."/>
            <person name="Li W."/>
            <person name="Guo W."/>
            <person name="Chen H."/>
            <person name="Zhou L."/>
            <person name="Ni X."/>
            <person name="Tian J."/>
            <person name="Zhou Y."/>
            <person name="Sheng Y."/>
            <person name="Liu T."/>
            <person name="Pan Y."/>
            <person name="Xia L."/>
            <person name="Li J."/>
            <person name="Zhao F."/>
            <person name="Cao W."/>
        </authorList>
    </citation>
    <scope>NUCLEOTIDE SEQUENCE</scope>
    <source>
        <strain evidence="1">Dsil-2018</strain>
    </source>
</reference>
<protein>
    <submittedName>
        <fullName evidence="1">Uncharacterized protein</fullName>
    </submittedName>
</protein>
<sequence>MSFINWRVATAEDLATLNAQLIKTELQRRNLSTTGNKEELIDRLLVDIGKDPLPNHEPAPCVPEISTSFPTMPVPTTSFPAMPAFTSDPAENMQHMAAFLHQNMAIMMTTIASHANPVHVTTLPDLSASLPTFNGSGTPTFKHWIEELERIQRLARWEDPTLLAIAQGKLRGVAADWHASTGRQLTTWTIWKAGLQEQFGEQLSMIQWQQKVTALTQKAGESLQQYTFAKLKTMSRCRVPITDKERIEYLVQGIRDDQVATSIAVQRPRTVDDFLSIVSEVDRAVDHARLIRSPQPAEQFARQPGRPQLQSATARTDSVVNSSQTARPSTFQHTTRMALPPRINSLPPADQESRAMQFTYDVSQIPRHFPQLSARIWHQADSELLRTDSFLCQVCPEAFTPGMTPHLAVDCANMWHLCVVCGRQFSILRALSLHMTMHVKSQSTGFVDVHAVRTHNVPDRNQSLLPFPGLDNPWHSAVLYPATVRKNVRWTGQVSGEFRDDDRSRRFPDGQEEAVAHRKKLEQDTIVSASTSFSSDGDDQQHLVIESSTEKCSESVLLVDKACETTLNLVNVLDDAKRIEHRLKMKIKRQQEALQKLQAEHDAMRQRLQDYDQSKEIQDFVDLLKSADEGDKNALFIKNQVCNYCSKKPKYNETILRECVLWKACSSKGYEHVRIRNLFKLPCRATLQNYVGQSTGEIGVTTLIRERLRVEYEGLSVEQEAFCSLIIDEMAIDQKVIYDRQVDKIFGLVDMGTAEQSTSLPLVANRLLCFVLRGLSTAYIIPVGYFFTRCLKNDKLFSMTMEVMKAVEQVGFRVARVVTDNHQTNVSLFKRFSQDGTLVHAVPHPLRECDPLFLSFDPNHLIKNIRTNFLEREILDGEKVIRGGFYLKKLFDIQSSLLLKSVRFLTRSHVEPTNIEKMKVRRATQTMSSEVIATLQFLQQYPKCHPEALLFKDCGATICFMKMVAQWYALHDIGVVKPRGLQEGPFYSSDDERLCWLEVDFVGYLEDLQMNGGKSTQKMTKETYEATLMTTRSTVALTEYLLDHINFRYVLTRGLNSDPVESLFSSLRQFNGGNDRVDARAAVFTAEKLLKVGILQAAQSANAPTTSEMKTALKQAIVGDETAPLPDVINFATMELASELGFVKLWSGAEADLEIAPLIYLAGYLARVCEEKTEDKTTVPIQAVEDLKVGAAEGHGNQSTSTEGVKPIEDEEGMDVVQPSLSSATAKRTHDKACVEEPQGPPTSIDEPPLKSAGLRRATFRPKPNVPPDKRPATTTPT</sequence>
<dbReference type="Proteomes" id="UP000821865">
    <property type="component" value="Chromosome 3"/>
</dbReference>
<comment type="caution">
    <text evidence="1">The sequence shown here is derived from an EMBL/GenBank/DDBJ whole genome shotgun (WGS) entry which is preliminary data.</text>
</comment>
<evidence type="ECO:0000313" key="2">
    <source>
        <dbReference type="Proteomes" id="UP000821865"/>
    </source>
</evidence>
<name>A0ACB8D5N3_DERSI</name>